<dbReference type="AlphaFoldDB" id="A9URM4"/>
<comment type="cofactor">
    <cofactor evidence="1">
        <name>Mn(2+)</name>
        <dbReference type="ChEBI" id="CHEBI:29035"/>
    </cofactor>
    <text evidence="1">The Mn(2+) ion enhances activity.</text>
</comment>
<evidence type="ECO:0000256" key="1">
    <source>
        <dbReference type="PIRSR" id="PIRSR005962-1"/>
    </source>
</evidence>
<keyword evidence="1" id="KW-0464">Manganese</keyword>
<dbReference type="SUPFAM" id="SSF53187">
    <property type="entry name" value="Zn-dependent exopeptidases"/>
    <property type="match status" value="1"/>
</dbReference>
<evidence type="ECO:0000313" key="4">
    <source>
        <dbReference type="Proteomes" id="UP000001357"/>
    </source>
</evidence>
<feature type="binding site" evidence="1">
    <location>
        <position position="158"/>
    </location>
    <ligand>
        <name>Mn(2+)</name>
        <dbReference type="ChEBI" id="CHEBI:29035"/>
        <label>2</label>
    </ligand>
</feature>
<dbReference type="Proteomes" id="UP000001357">
    <property type="component" value="Unassembled WGS sequence"/>
</dbReference>
<protein>
    <recommendedName>
        <fullName evidence="2">Peptidase M20 dimerisation domain-containing protein</fullName>
    </recommendedName>
</protein>
<dbReference type="STRING" id="81824.A9URM4"/>
<dbReference type="InParanoid" id="A9URM4"/>
<organism evidence="3 4">
    <name type="scientific">Monosiga brevicollis</name>
    <name type="common">Choanoflagellate</name>
    <dbReference type="NCBI Taxonomy" id="81824"/>
    <lineage>
        <taxon>Eukaryota</taxon>
        <taxon>Choanoflagellata</taxon>
        <taxon>Craspedida</taxon>
        <taxon>Salpingoecidae</taxon>
        <taxon>Monosiga</taxon>
    </lineage>
</organism>
<evidence type="ECO:0000259" key="2">
    <source>
        <dbReference type="Pfam" id="PF07687"/>
    </source>
</evidence>
<keyword evidence="4" id="KW-1185">Reference proteome</keyword>
<feature type="binding site" evidence="1">
    <location>
        <position position="98"/>
    </location>
    <ligand>
        <name>Mn(2+)</name>
        <dbReference type="ChEBI" id="CHEBI:29035"/>
        <label>2</label>
    </ligand>
</feature>
<dbReference type="PIRSF" id="PIRSF005962">
    <property type="entry name" value="Pept_M20D_amidohydro"/>
    <property type="match status" value="1"/>
</dbReference>
<feature type="binding site" evidence="1">
    <location>
        <position position="100"/>
    </location>
    <ligand>
        <name>Mn(2+)</name>
        <dbReference type="ChEBI" id="CHEBI:29035"/>
        <label>2</label>
    </ligand>
</feature>
<dbReference type="Gene3D" id="3.40.630.10">
    <property type="entry name" value="Zn peptidases"/>
    <property type="match status" value="1"/>
</dbReference>
<name>A9URM4_MONBE</name>
<feature type="domain" description="Peptidase M20 dimerisation" evidence="2">
    <location>
        <begin position="183"/>
        <end position="275"/>
    </location>
</feature>
<dbReference type="InterPro" id="IPR002933">
    <property type="entry name" value="Peptidase_M20"/>
</dbReference>
<evidence type="ECO:0000313" key="3">
    <source>
        <dbReference type="EMBL" id="EDQ91949.1"/>
    </source>
</evidence>
<accession>A9URM4</accession>
<dbReference type="Gene3D" id="3.30.70.360">
    <property type="match status" value="1"/>
</dbReference>
<reference evidence="3 4" key="1">
    <citation type="journal article" date="2008" name="Nature">
        <title>The genome of the choanoflagellate Monosiga brevicollis and the origin of metazoans.</title>
        <authorList>
            <consortium name="JGI Sequencing"/>
            <person name="King N."/>
            <person name="Westbrook M.J."/>
            <person name="Young S.L."/>
            <person name="Kuo A."/>
            <person name="Abedin M."/>
            <person name="Chapman J."/>
            <person name="Fairclough S."/>
            <person name="Hellsten U."/>
            <person name="Isogai Y."/>
            <person name="Letunic I."/>
            <person name="Marr M."/>
            <person name="Pincus D."/>
            <person name="Putnam N."/>
            <person name="Rokas A."/>
            <person name="Wright K.J."/>
            <person name="Zuzow R."/>
            <person name="Dirks W."/>
            <person name="Good M."/>
            <person name="Goodstein D."/>
            <person name="Lemons D."/>
            <person name="Li W."/>
            <person name="Lyons J.B."/>
            <person name="Morris A."/>
            <person name="Nichols S."/>
            <person name="Richter D.J."/>
            <person name="Salamov A."/>
            <person name="Bork P."/>
            <person name="Lim W.A."/>
            <person name="Manning G."/>
            <person name="Miller W.T."/>
            <person name="McGinnis W."/>
            <person name="Shapiro H."/>
            <person name="Tjian R."/>
            <person name="Grigoriev I.V."/>
            <person name="Rokhsar D."/>
        </authorList>
    </citation>
    <scope>NUCLEOTIDE SEQUENCE [LARGE SCALE GENOMIC DNA]</scope>
    <source>
        <strain evidence="4">MX1 / ATCC 50154</strain>
    </source>
</reference>
<dbReference type="GO" id="GO:0046872">
    <property type="term" value="F:metal ion binding"/>
    <property type="evidence" value="ECO:0007669"/>
    <property type="project" value="UniProtKB-KW"/>
</dbReference>
<dbReference type="InterPro" id="IPR036264">
    <property type="entry name" value="Bact_exopeptidase_dim_dom"/>
</dbReference>
<dbReference type="Pfam" id="PF01546">
    <property type="entry name" value="Peptidase_M20"/>
    <property type="match status" value="1"/>
</dbReference>
<dbReference type="SUPFAM" id="SSF55031">
    <property type="entry name" value="Bacterial exopeptidase dimerisation domain"/>
    <property type="match status" value="1"/>
</dbReference>
<dbReference type="InterPro" id="IPR017439">
    <property type="entry name" value="Amidohydrolase"/>
</dbReference>
<dbReference type="KEGG" id="mbr:MONBRDRAFT_36062"/>
<sequence>MDHDAERVKELRRWLHAHPEVSGKEARTAAHLAEWLVQHAPPDRLVRGLGGEGLAAIYNEAAPAHQGVLIRAELDALPITETSHVPWSSQHAGVMHACGHDGHASCLAGLALRLHATRPQRRVTLLFQPSEETGLGAAAVVADARWAALAAPRNFAIHNYPGHPLAQVGCRPGTMACASTGLCITLRGATAHAASPESGRSPAAAVAKLMENLPRAAAIGEPLTMTTLTHVRVGEPTYGIAPGHAVLQVTCRSEQDSLLEAEVTRVRNLVAEHAAGFDNTIELVEPFAATVNDELAVQMVVNAASAASLACVNPAEPARWSEDFGVLLNDARSRYGSEACGALLLLGSGEAQPSLHDSAYNFPDSLLQPGITVFEHLCRA</sequence>
<proteinExistence type="predicted"/>
<dbReference type="GeneID" id="5888304"/>
<dbReference type="NCBIfam" id="TIGR01891">
    <property type="entry name" value="amidohydrolases"/>
    <property type="match status" value="1"/>
</dbReference>
<dbReference type="EMBL" id="CH991544">
    <property type="protein sequence ID" value="EDQ91949.1"/>
    <property type="molecule type" value="Genomic_DNA"/>
</dbReference>
<gene>
    <name evidence="3" type="ORF">MONBRDRAFT_36062</name>
</gene>
<dbReference type="GO" id="GO:0016787">
    <property type="term" value="F:hydrolase activity"/>
    <property type="evidence" value="ECO:0000318"/>
    <property type="project" value="GO_Central"/>
</dbReference>
<dbReference type="InterPro" id="IPR011650">
    <property type="entry name" value="Peptidase_M20_dimer"/>
</dbReference>
<keyword evidence="1" id="KW-0479">Metal-binding</keyword>
<feature type="binding site" evidence="1">
    <location>
        <position position="132"/>
    </location>
    <ligand>
        <name>Mn(2+)</name>
        <dbReference type="ChEBI" id="CHEBI:29035"/>
        <label>2</label>
    </ligand>
</feature>
<dbReference type="eggNOG" id="ENOG502S08I">
    <property type="taxonomic scope" value="Eukaryota"/>
</dbReference>
<feature type="binding site" evidence="1">
    <location>
        <position position="356"/>
    </location>
    <ligand>
        <name>Mn(2+)</name>
        <dbReference type="ChEBI" id="CHEBI:29035"/>
        <label>2</label>
    </ligand>
</feature>
<dbReference type="Pfam" id="PF07687">
    <property type="entry name" value="M20_dimer"/>
    <property type="match status" value="1"/>
</dbReference>
<dbReference type="PANTHER" id="PTHR11014:SF169">
    <property type="entry name" value="CLAN MH, FAMILY M20, PEPTIDASE T-LIKE METALLOPEPTIDASE"/>
    <property type="match status" value="1"/>
</dbReference>
<dbReference type="RefSeq" id="XP_001743235.1">
    <property type="nucleotide sequence ID" value="XM_001743183.1"/>
</dbReference>
<dbReference type="PANTHER" id="PTHR11014">
    <property type="entry name" value="PEPTIDASE M20 FAMILY MEMBER"/>
    <property type="match status" value="1"/>
</dbReference>